<protein>
    <submittedName>
        <fullName evidence="1">Uncharacterized protein</fullName>
    </submittedName>
</protein>
<dbReference type="AlphaFoldDB" id="A0A0E9VTP0"/>
<proteinExistence type="predicted"/>
<reference evidence="1" key="2">
    <citation type="journal article" date="2015" name="Fish Shellfish Immunol.">
        <title>Early steps in the European eel (Anguilla anguilla)-Vibrio vulnificus interaction in the gills: Role of the RtxA13 toxin.</title>
        <authorList>
            <person name="Callol A."/>
            <person name="Pajuelo D."/>
            <person name="Ebbesson L."/>
            <person name="Teles M."/>
            <person name="MacKenzie S."/>
            <person name="Amaro C."/>
        </authorList>
    </citation>
    <scope>NUCLEOTIDE SEQUENCE</scope>
</reference>
<evidence type="ECO:0000313" key="1">
    <source>
        <dbReference type="EMBL" id="JAH81504.1"/>
    </source>
</evidence>
<organism evidence="1">
    <name type="scientific">Anguilla anguilla</name>
    <name type="common">European freshwater eel</name>
    <name type="synonym">Muraena anguilla</name>
    <dbReference type="NCBI Taxonomy" id="7936"/>
    <lineage>
        <taxon>Eukaryota</taxon>
        <taxon>Metazoa</taxon>
        <taxon>Chordata</taxon>
        <taxon>Craniata</taxon>
        <taxon>Vertebrata</taxon>
        <taxon>Euteleostomi</taxon>
        <taxon>Actinopterygii</taxon>
        <taxon>Neopterygii</taxon>
        <taxon>Teleostei</taxon>
        <taxon>Anguilliformes</taxon>
        <taxon>Anguillidae</taxon>
        <taxon>Anguilla</taxon>
    </lineage>
</organism>
<reference evidence="1" key="1">
    <citation type="submission" date="2014-11" db="EMBL/GenBank/DDBJ databases">
        <authorList>
            <person name="Amaro Gonzalez C."/>
        </authorList>
    </citation>
    <scope>NUCLEOTIDE SEQUENCE</scope>
</reference>
<name>A0A0E9VTP0_ANGAN</name>
<sequence length="37" mass="4151">MAGETSTIAKQPALFRTKITLLSISQLNLTKRTLQLY</sequence>
<accession>A0A0E9VTP0</accession>
<dbReference type="EMBL" id="GBXM01027073">
    <property type="protein sequence ID" value="JAH81504.1"/>
    <property type="molecule type" value="Transcribed_RNA"/>
</dbReference>